<dbReference type="InterPro" id="IPR010662">
    <property type="entry name" value="RBBP9/YdeN"/>
</dbReference>
<evidence type="ECO:0000313" key="1">
    <source>
        <dbReference type="EMBL" id="MFG1373798.1"/>
    </source>
</evidence>
<gene>
    <name evidence="1" type="ORF">V5F32_16605</name>
</gene>
<dbReference type="Proteomes" id="UP001604002">
    <property type="component" value="Unassembled WGS sequence"/>
</dbReference>
<dbReference type="GO" id="GO:0016787">
    <property type="term" value="F:hydrolase activity"/>
    <property type="evidence" value="ECO:0007669"/>
    <property type="project" value="UniProtKB-KW"/>
</dbReference>
<proteinExistence type="predicted"/>
<dbReference type="InterPro" id="IPR029058">
    <property type="entry name" value="AB_hydrolase_fold"/>
</dbReference>
<accession>A0ABW6ZYG1</accession>
<sequence length="183" mass="19715">MRSTDAALLIVPGWQGSGPDHWQSRWERSLSTARRVQQADWDRPDREDWPRRLVAAVVAADKPVVVVAHSLGVPTLLHAVPYLPEGKVRGAFLVAPPDLDVPELDPIVANFGPVPTAPLPFPSVLVASRTDPYCSYARAEGFALDWGAAIVDAGDAGHINADAGYGPWPEGSMRLLGLLQSLK</sequence>
<dbReference type="Gene3D" id="3.40.50.1820">
    <property type="entry name" value="alpha/beta hydrolase"/>
    <property type="match status" value="1"/>
</dbReference>
<dbReference type="RefSeq" id="WP_393993508.1">
    <property type="nucleotide sequence ID" value="NZ_JBAFVH010000009.1"/>
</dbReference>
<organism evidence="1 2">
    <name type="scientific">Xanthobacter oligotrophicus</name>
    <dbReference type="NCBI Taxonomy" id="2607286"/>
    <lineage>
        <taxon>Bacteria</taxon>
        <taxon>Pseudomonadati</taxon>
        <taxon>Pseudomonadota</taxon>
        <taxon>Alphaproteobacteria</taxon>
        <taxon>Hyphomicrobiales</taxon>
        <taxon>Xanthobacteraceae</taxon>
        <taxon>Xanthobacter</taxon>
    </lineage>
</organism>
<keyword evidence="2" id="KW-1185">Reference proteome</keyword>
<reference evidence="1 2" key="1">
    <citation type="submission" date="2024-02" db="EMBL/GenBank/DDBJ databases">
        <title>Expansion and revision of Xanthobacter and proposal of Roseixanthobacter gen. nov.</title>
        <authorList>
            <person name="Soltysiak M.P.M."/>
            <person name="Jalihal A."/>
            <person name="Ory A."/>
            <person name="Chrisophersen C."/>
            <person name="Lee A.D."/>
            <person name="Boulton J."/>
            <person name="Springer M."/>
        </authorList>
    </citation>
    <scope>NUCLEOTIDE SEQUENCE [LARGE SCALE GENOMIC DNA]</scope>
    <source>
        <strain evidence="1 2">23A</strain>
    </source>
</reference>
<dbReference type="EMBL" id="JBAFVH010000009">
    <property type="protein sequence ID" value="MFG1373798.1"/>
    <property type="molecule type" value="Genomic_DNA"/>
</dbReference>
<keyword evidence="1" id="KW-0378">Hydrolase</keyword>
<dbReference type="SUPFAM" id="SSF53474">
    <property type="entry name" value="alpha/beta-Hydrolases"/>
    <property type="match status" value="1"/>
</dbReference>
<comment type="caution">
    <text evidence="1">The sequence shown here is derived from an EMBL/GenBank/DDBJ whole genome shotgun (WGS) entry which is preliminary data.</text>
</comment>
<dbReference type="Pfam" id="PF06821">
    <property type="entry name" value="Ser_hydrolase"/>
    <property type="match status" value="1"/>
</dbReference>
<evidence type="ECO:0000313" key="2">
    <source>
        <dbReference type="Proteomes" id="UP001604002"/>
    </source>
</evidence>
<protein>
    <submittedName>
        <fullName evidence="1">Alpha/beta hydrolase</fullName>
    </submittedName>
</protein>
<name>A0ABW6ZYG1_9HYPH</name>